<dbReference type="SUPFAM" id="SSF52129">
    <property type="entry name" value="Caspase-like"/>
    <property type="match status" value="1"/>
</dbReference>
<dbReference type="AlphaFoldDB" id="A0A1M5EEJ6"/>
<dbReference type="Proteomes" id="UP000184147">
    <property type="component" value="Unassembled WGS sequence"/>
</dbReference>
<evidence type="ECO:0000313" key="3">
    <source>
        <dbReference type="Proteomes" id="UP000184147"/>
    </source>
</evidence>
<dbReference type="PANTHER" id="PTHR22576:SF37">
    <property type="entry name" value="MUCOSA-ASSOCIATED LYMPHOID TISSUE LYMPHOMA TRANSLOCATION PROTEIN 1"/>
    <property type="match status" value="1"/>
</dbReference>
<dbReference type="InterPro" id="IPR029030">
    <property type="entry name" value="Caspase-like_dom_sf"/>
</dbReference>
<feature type="domain" description="Peptidase C14 caspase" evidence="1">
    <location>
        <begin position="1"/>
        <end position="214"/>
    </location>
</feature>
<dbReference type="GO" id="GO:0006508">
    <property type="term" value="P:proteolysis"/>
    <property type="evidence" value="ECO:0007669"/>
    <property type="project" value="InterPro"/>
</dbReference>
<evidence type="ECO:0000259" key="1">
    <source>
        <dbReference type="Pfam" id="PF00656"/>
    </source>
</evidence>
<dbReference type="InterPro" id="IPR011600">
    <property type="entry name" value="Pept_C14_caspase"/>
</dbReference>
<reference evidence="2 3" key="1">
    <citation type="submission" date="2016-11" db="EMBL/GenBank/DDBJ databases">
        <authorList>
            <person name="Jaros S."/>
            <person name="Januszkiewicz K."/>
            <person name="Wedrychowicz H."/>
        </authorList>
    </citation>
    <scope>NUCLEOTIDE SEQUENCE [LARGE SCALE GENOMIC DNA]</scope>
    <source>
        <strain evidence="2 3">DSM 25660</strain>
    </source>
</reference>
<sequence>MRKALVVGIDYYENIKPLHGCVNDAYAIKAVLDRHSDGTKNFDAIIEIATGPKATIERKELKNKVEELFKDKSDIALFYFSGHGYVESTGGYLITSECKDGDDGLSMNDLLEIANSSPARNKIIILDCCHSGMVGKTSQKEDKSILSEGLTILTASSETQYAIEENGSGVFTTLFIDAMNGSASNLVGDITPGSIYAHIDQSLGSWEQRPIFKTNVTTFTTLRKVQPPISLLDLKRLTELFPIKGQDFKLDPSFEPESDNPNDENVAKFKLLQKYNRINLVVPVDAEHMYFAAMENKSCKLTILGEHYWNLISKDRI</sequence>
<gene>
    <name evidence="2" type="ORF">SAMN05444377_1195</name>
</gene>
<dbReference type="GO" id="GO:0004197">
    <property type="term" value="F:cysteine-type endopeptidase activity"/>
    <property type="evidence" value="ECO:0007669"/>
    <property type="project" value="InterPro"/>
</dbReference>
<dbReference type="Pfam" id="PF00656">
    <property type="entry name" value="Peptidase_C14"/>
    <property type="match status" value="1"/>
</dbReference>
<proteinExistence type="predicted"/>
<dbReference type="EMBL" id="FQVQ01000019">
    <property type="protein sequence ID" value="SHF77616.1"/>
    <property type="molecule type" value="Genomic_DNA"/>
</dbReference>
<dbReference type="RefSeq" id="WP_073365146.1">
    <property type="nucleotide sequence ID" value="NZ_FQVQ01000019.1"/>
</dbReference>
<evidence type="ECO:0000313" key="2">
    <source>
        <dbReference type="EMBL" id="SHF77616.1"/>
    </source>
</evidence>
<dbReference type="OrthoDB" id="9812126at2"/>
<dbReference type="Gene3D" id="3.40.50.1460">
    <property type="match status" value="1"/>
</dbReference>
<protein>
    <submittedName>
        <fullName evidence="2">Caspase domain-containing protein</fullName>
    </submittedName>
</protein>
<accession>A0A1M5EEJ6</accession>
<keyword evidence="3" id="KW-1185">Reference proteome</keyword>
<name>A0A1M5EEJ6_9FLAO</name>
<dbReference type="InterPro" id="IPR052039">
    <property type="entry name" value="Caspase-related_regulators"/>
</dbReference>
<organism evidence="2 3">
    <name type="scientific">Flavobacterium fontis</name>
    <dbReference type="NCBI Taxonomy" id="1124188"/>
    <lineage>
        <taxon>Bacteria</taxon>
        <taxon>Pseudomonadati</taxon>
        <taxon>Bacteroidota</taxon>
        <taxon>Flavobacteriia</taxon>
        <taxon>Flavobacteriales</taxon>
        <taxon>Flavobacteriaceae</taxon>
        <taxon>Flavobacterium</taxon>
    </lineage>
</organism>
<dbReference type="PANTHER" id="PTHR22576">
    <property type="entry name" value="MUCOSA ASSOCIATED LYMPHOID TISSUE LYMPHOMA TRANSLOCATION PROTEIN 1/PARACASPASE"/>
    <property type="match status" value="1"/>
</dbReference>
<dbReference type="STRING" id="1124188.SAMN05444377_1195"/>